<keyword evidence="2" id="KW-1185">Reference proteome</keyword>
<evidence type="ECO:0000313" key="2">
    <source>
        <dbReference type="Proteomes" id="UP001575181"/>
    </source>
</evidence>
<gene>
    <name evidence="1" type="ORF">ACERLL_13550</name>
</gene>
<proteinExistence type="predicted"/>
<comment type="caution">
    <text evidence="1">The sequence shown here is derived from an EMBL/GenBank/DDBJ whole genome shotgun (WGS) entry which is preliminary data.</text>
</comment>
<dbReference type="Proteomes" id="UP001575181">
    <property type="component" value="Unassembled WGS sequence"/>
</dbReference>
<name>A0ABV4TZ19_9GAMM</name>
<protein>
    <recommendedName>
        <fullName evidence="3">Nucleotide pyrophosphohydrolase</fullName>
    </recommendedName>
</protein>
<dbReference type="EMBL" id="JBGUAW010000009">
    <property type="protein sequence ID" value="MFA9461844.1"/>
    <property type="molecule type" value="Genomic_DNA"/>
</dbReference>
<organism evidence="1 2">
    <name type="scientific">Thiohalorhabdus methylotrophus</name>
    <dbReference type="NCBI Taxonomy" id="3242694"/>
    <lineage>
        <taxon>Bacteria</taxon>
        <taxon>Pseudomonadati</taxon>
        <taxon>Pseudomonadota</taxon>
        <taxon>Gammaproteobacteria</taxon>
        <taxon>Thiohalorhabdales</taxon>
        <taxon>Thiohalorhabdaceae</taxon>
        <taxon>Thiohalorhabdus</taxon>
    </lineage>
</organism>
<accession>A0ABV4TZ19</accession>
<evidence type="ECO:0000313" key="1">
    <source>
        <dbReference type="EMBL" id="MFA9461844.1"/>
    </source>
</evidence>
<evidence type="ECO:0008006" key="3">
    <source>
        <dbReference type="Google" id="ProtNLM"/>
    </source>
</evidence>
<reference evidence="1 2" key="1">
    <citation type="submission" date="2024-08" db="EMBL/GenBank/DDBJ databases">
        <title>Whole-genome sequencing of halo(alkali)philic microorganisms from hypersaline lakes.</title>
        <authorList>
            <person name="Sorokin D.Y."/>
            <person name="Merkel A.Y."/>
            <person name="Messina E."/>
            <person name="Yakimov M."/>
        </authorList>
    </citation>
    <scope>NUCLEOTIDE SEQUENCE [LARGE SCALE GENOMIC DNA]</scope>
    <source>
        <strain evidence="1 2">Cl-TMA</strain>
    </source>
</reference>
<dbReference type="RefSeq" id="WP_373656633.1">
    <property type="nucleotide sequence ID" value="NZ_JBGUAW010000009.1"/>
</dbReference>
<sequence>MAENDRPTAAEWAKRAEEDLGGLTDDLRFLVEEILEPLIQTQNERQWDDDARVIYEAAGRLARAGNIAAEIGGIWEYLQAEVQRAEEQSPSSNNGFTH</sequence>